<dbReference type="GO" id="GO:0008237">
    <property type="term" value="F:metallopeptidase activity"/>
    <property type="evidence" value="ECO:0007669"/>
    <property type="project" value="UniProtKB-KW"/>
</dbReference>
<evidence type="ECO:0000313" key="24">
    <source>
        <dbReference type="EMBL" id="GBG76233.1"/>
    </source>
</evidence>
<reference evidence="24 25" key="1">
    <citation type="journal article" date="2018" name="Cell">
        <title>The Chara Genome: Secondary Complexity and Implications for Plant Terrestrialization.</title>
        <authorList>
            <person name="Nishiyama T."/>
            <person name="Sakayama H."/>
            <person name="Vries J.D."/>
            <person name="Buschmann H."/>
            <person name="Saint-Marcoux D."/>
            <person name="Ullrich K.K."/>
            <person name="Haas F.B."/>
            <person name="Vanderstraeten L."/>
            <person name="Becker D."/>
            <person name="Lang D."/>
            <person name="Vosolsobe S."/>
            <person name="Rombauts S."/>
            <person name="Wilhelmsson P.K.I."/>
            <person name="Janitza P."/>
            <person name="Kern R."/>
            <person name="Heyl A."/>
            <person name="Rumpler F."/>
            <person name="Villalobos L.I.A.C."/>
            <person name="Clay J.M."/>
            <person name="Skokan R."/>
            <person name="Toyoda A."/>
            <person name="Suzuki Y."/>
            <person name="Kagoshima H."/>
            <person name="Schijlen E."/>
            <person name="Tajeshwar N."/>
            <person name="Catarino B."/>
            <person name="Hetherington A.J."/>
            <person name="Saltykova A."/>
            <person name="Bonnot C."/>
            <person name="Breuninger H."/>
            <person name="Symeonidi A."/>
            <person name="Radhakrishnan G.V."/>
            <person name="Van Nieuwerburgh F."/>
            <person name="Deforce D."/>
            <person name="Chang C."/>
            <person name="Karol K.G."/>
            <person name="Hedrich R."/>
            <person name="Ulvskov P."/>
            <person name="Glockner G."/>
            <person name="Delwiche C.F."/>
            <person name="Petrasek J."/>
            <person name="Van de Peer Y."/>
            <person name="Friml J."/>
            <person name="Beilby M."/>
            <person name="Dolan L."/>
            <person name="Kohara Y."/>
            <person name="Sugano S."/>
            <person name="Fujiyama A."/>
            <person name="Delaux P.-M."/>
            <person name="Quint M."/>
            <person name="TheiBen G."/>
            <person name="Hagemann M."/>
            <person name="Harholt J."/>
            <person name="Dunand C."/>
            <person name="Zachgo S."/>
            <person name="Langdale J."/>
            <person name="Maumus F."/>
            <person name="Straeten D.V.D."/>
            <person name="Gould S.B."/>
            <person name="Rensing S.A."/>
        </authorList>
    </citation>
    <scope>NUCLEOTIDE SEQUENCE [LARGE SCALE GENOMIC DNA]</scope>
    <source>
        <strain evidence="24 25">S276</strain>
    </source>
</reference>
<dbReference type="Gramene" id="GBG76233">
    <property type="protein sequence ID" value="GBG76233"/>
    <property type="gene ID" value="CBR_g21981"/>
</dbReference>
<gene>
    <name evidence="24" type="ORF">CBR_g21981</name>
</gene>
<dbReference type="Proteomes" id="UP000265515">
    <property type="component" value="Unassembled WGS sequence"/>
</dbReference>
<feature type="transmembrane region" description="Helical" evidence="20">
    <location>
        <begin position="1046"/>
        <end position="1068"/>
    </location>
</feature>
<evidence type="ECO:0000256" key="13">
    <source>
        <dbReference type="ARBA" id="ARBA00022833"/>
    </source>
</evidence>
<feature type="transmembrane region" description="Helical" evidence="20">
    <location>
        <begin position="1417"/>
        <end position="1441"/>
    </location>
</feature>
<evidence type="ECO:0000256" key="1">
    <source>
        <dbReference type="ARBA" id="ARBA00001947"/>
    </source>
</evidence>
<feature type="region of interest" description="Disordered" evidence="19">
    <location>
        <begin position="416"/>
        <end position="491"/>
    </location>
</feature>
<evidence type="ECO:0000259" key="22">
    <source>
        <dbReference type="Pfam" id="PF04389"/>
    </source>
</evidence>
<keyword evidence="25" id="KW-1185">Reference proteome</keyword>
<keyword evidence="11" id="KW-0378">Hydrolase</keyword>
<evidence type="ECO:0000256" key="6">
    <source>
        <dbReference type="ARBA" id="ARBA00022692"/>
    </source>
</evidence>
<keyword evidence="9" id="KW-0479">Metal-binding</keyword>
<evidence type="ECO:0000259" key="21">
    <source>
        <dbReference type="Pfam" id="PF00078"/>
    </source>
</evidence>
<accession>A0A388L209</accession>
<keyword evidence="15 20" id="KW-1133">Transmembrane helix</keyword>
<dbReference type="Pfam" id="PF00078">
    <property type="entry name" value="RVT_1"/>
    <property type="match status" value="1"/>
</dbReference>
<dbReference type="Gene3D" id="3.40.630.10">
    <property type="entry name" value="Zn peptidases"/>
    <property type="match status" value="1"/>
</dbReference>
<feature type="transmembrane region" description="Helical" evidence="20">
    <location>
        <begin position="1453"/>
        <end position="1473"/>
    </location>
</feature>
<evidence type="ECO:0000256" key="2">
    <source>
        <dbReference type="ARBA" id="ARBA00004477"/>
    </source>
</evidence>
<feature type="domain" description="Reverse transcriptase" evidence="21">
    <location>
        <begin position="64"/>
        <end position="155"/>
    </location>
</feature>
<evidence type="ECO:0000256" key="19">
    <source>
        <dbReference type="SAM" id="MobiDB-lite"/>
    </source>
</evidence>
<proteinExistence type="inferred from homology"/>
<keyword evidence="14" id="KW-0695">RNA-directed DNA polymerase</keyword>
<feature type="compositionally biased region" description="Low complexity" evidence="19">
    <location>
        <begin position="552"/>
        <end position="567"/>
    </location>
</feature>
<evidence type="ECO:0000256" key="10">
    <source>
        <dbReference type="ARBA" id="ARBA00022759"/>
    </source>
</evidence>
<keyword evidence="18" id="KW-0325">Glycoprotein</keyword>
<keyword evidence="10" id="KW-0255">Endonuclease</keyword>
<feature type="compositionally biased region" description="Basic and acidic residues" evidence="19">
    <location>
        <begin position="530"/>
        <end position="548"/>
    </location>
</feature>
<evidence type="ECO:0000256" key="5">
    <source>
        <dbReference type="ARBA" id="ARBA00022679"/>
    </source>
</evidence>
<evidence type="ECO:0000256" key="12">
    <source>
        <dbReference type="ARBA" id="ARBA00022824"/>
    </source>
</evidence>
<keyword evidence="8" id="KW-0540">Nuclease</keyword>
<dbReference type="InterPro" id="IPR043502">
    <property type="entry name" value="DNA/RNA_pol_sf"/>
</dbReference>
<keyword evidence="5" id="KW-0808">Transferase</keyword>
<evidence type="ECO:0000256" key="8">
    <source>
        <dbReference type="ARBA" id="ARBA00022722"/>
    </source>
</evidence>
<feature type="domain" description="Reverse transcriptase RNase H-like" evidence="23">
    <location>
        <begin position="244"/>
        <end position="348"/>
    </location>
</feature>
<dbReference type="EMBL" id="BFEA01000240">
    <property type="protein sequence ID" value="GBG76233.1"/>
    <property type="molecule type" value="Genomic_DNA"/>
</dbReference>
<dbReference type="InterPro" id="IPR000477">
    <property type="entry name" value="RT_dom"/>
</dbReference>
<keyword evidence="4" id="KW-0645">Protease</keyword>
<feature type="transmembrane region" description="Helical" evidence="20">
    <location>
        <begin position="1378"/>
        <end position="1396"/>
    </location>
</feature>
<keyword evidence="12" id="KW-0256">Endoplasmic reticulum</keyword>
<dbReference type="PANTHER" id="PTHR37984:SF5">
    <property type="entry name" value="PROTEIN NYNRIN-LIKE"/>
    <property type="match status" value="1"/>
</dbReference>
<dbReference type="InterPro" id="IPR007484">
    <property type="entry name" value="Peptidase_M28"/>
</dbReference>
<feature type="transmembrane region" description="Helical" evidence="20">
    <location>
        <begin position="844"/>
        <end position="863"/>
    </location>
</feature>
<dbReference type="InterPro" id="IPR043128">
    <property type="entry name" value="Rev_trsase/Diguanyl_cyclase"/>
</dbReference>
<dbReference type="PANTHER" id="PTHR37984">
    <property type="entry name" value="PROTEIN CBG26694"/>
    <property type="match status" value="1"/>
</dbReference>
<evidence type="ECO:0000256" key="4">
    <source>
        <dbReference type="ARBA" id="ARBA00022670"/>
    </source>
</evidence>
<evidence type="ECO:0000256" key="20">
    <source>
        <dbReference type="SAM" id="Phobius"/>
    </source>
</evidence>
<sequence length="1500" mass="168358">MPPPVRALPPPPVEAPVRSNESAAIFELTKTLISLIQESKKEQREHNARLEAMMRNMRPIAGVRCPLGICNAPAMFQRAMNMTFQNFVNKTRLTQGMINFCVIVYMDNILVYLETYHGHAQNIEWTLGALRNAGFKIALEKSDFFLSEISFLGYVVTRGGLRPDSIKVAAVKEAPFPTSLTQVRAFLGLASYYRRFIKGFAAIAQPLTNLLRKDQPLSWDAECQQAFATLKDALATTPILIWPDPSKQFILITDWQPEAISAILAQKGNDGREHVIEYASRTVPDERRNDAAPQGECYAVVWGIQHFHPYLYGQKFRLVTDHESLLALKKLTNYTGMIGRWVVRLQEYDFDIVHRKTERPGNADGLTRLHRPVKWSACVEGAVERIPSSQQQYLDPRTVCDPAFFKHPMADQLAAIQEEEEEEESTESDEGEDEREESGKSDEVLGEEDETPEEGSYSKHSEGEQSEEEEEDDEGEEENEEGPAESEWEAVPEEALRMGTEAEDPEAARKREETAAGKRQLEFVSGASLHVHDDPNQDPEPPRPEHGDLTATTLTPSTWRRSRSPSSPTRPPNQLLRQPLFDNCYITNEEALPIPATSARGAFGRRWVEKGVTTIGDLWDDTEGDWIKDTALRDTLGRLRSVEQRRQQIIQAIPYHRGGLDQGHCLERHPEKTLLCSKRPTQGQWYQGEAQGQWATYLRIEEYVDEDTLTVQEWSALVNDKLRQRLTYQATTSRSPTVPLQLVRVYTSQTSSGVHQHEVILAGRPLASQRIDPLMGAWRDDEGKAIPFCHYSSKLARKLHSNNRPSPAAAASKLNRTASYTLTISEAGIRGLWTQLPKLPSLKFAAFLWMLSHAIVPCTVWLFEKGMDIVTKRRRCASGSRAEETISHLVWSCPASKRIWLWWACHWYNFVGEALTLDGQLEGSYQDMVQNDRKEICGTDSEGNHPLDHLDRQERRASNRTNNWQEQHWLLIELDQDRMTMADERYNLRRRGANLHSAHGNSSTPSSSAVQASQRSTRGERAAGSSSSSAAAAAGVSVRRLRTWQIAACCIILAIYFGFVINASLQLLDTFPKPVEESTCNRNVFSEERAMKTVRKLAIDIRDRQTGTHGLKEALDYLRAEVKLMAANAPQEIRVEIEDEKVNGSFSMRFLGFSSSFVYNDIPNLAVSLSCAAVGMEVMQTVIESGNPPSVPLIFLFNGGEEIYSMGAHGFMRQSKWRDDIGAVINLEATGSSGPNVMFRFGPGTWPAQVYADNAVHPSASSISQDLMPYVLGDTDFRMFSMEFGDIPGVDIAFILDGQFYHSPYDNVENLRTGIMQSMGDNVFGLINGFARSPRLVASKIRQARANTSLGEGMVSEEALLVFDVYGKIMVALPRRSLWILALNCCAVAFVWPLFVPRRYCGIDSILHRYLAIAHAAFHTYLGGAFAILFPAAIAVGRTFLTRVAMPWFGHQVFALATFVPAALAALLMVQLWREKTAGKVHKSTRKMHSIEIQISLSPI</sequence>
<dbReference type="OrthoDB" id="76293at2759"/>
<comment type="cofactor">
    <cofactor evidence="1">
        <name>Zn(2+)</name>
        <dbReference type="ChEBI" id="CHEBI:29105"/>
    </cofactor>
</comment>
<dbReference type="SUPFAM" id="SSF53187">
    <property type="entry name" value="Zn-dependent exopeptidases"/>
    <property type="match status" value="1"/>
</dbReference>
<comment type="subcellular location">
    <subcellularLocation>
        <location evidence="2">Endoplasmic reticulum membrane</location>
        <topology evidence="2">Multi-pass membrane protein</topology>
    </subcellularLocation>
</comment>
<dbReference type="SUPFAM" id="SSF56672">
    <property type="entry name" value="DNA/RNA polymerases"/>
    <property type="match status" value="1"/>
</dbReference>
<protein>
    <recommendedName>
        <fullName evidence="26">Reverse transcriptase domain-containing protein</fullName>
    </recommendedName>
</protein>
<keyword evidence="7" id="KW-0548">Nucleotidyltransferase</keyword>
<evidence type="ECO:0000259" key="23">
    <source>
        <dbReference type="Pfam" id="PF17917"/>
    </source>
</evidence>
<feature type="compositionally biased region" description="Low complexity" evidence="19">
    <location>
        <begin position="1002"/>
        <end position="1014"/>
    </location>
</feature>
<evidence type="ECO:0000256" key="18">
    <source>
        <dbReference type="ARBA" id="ARBA00023180"/>
    </source>
</evidence>
<feature type="region of interest" description="Disordered" evidence="19">
    <location>
        <begin position="526"/>
        <end position="577"/>
    </location>
</feature>
<dbReference type="InterPro" id="IPR050951">
    <property type="entry name" value="Retrovirus_Pol_polyprotein"/>
</dbReference>
<feature type="region of interest" description="Disordered" evidence="19">
    <location>
        <begin position="995"/>
        <end position="1029"/>
    </location>
</feature>
<dbReference type="CDD" id="cd09274">
    <property type="entry name" value="RNase_HI_RT_Ty3"/>
    <property type="match status" value="1"/>
</dbReference>
<dbReference type="CDD" id="cd01647">
    <property type="entry name" value="RT_LTR"/>
    <property type="match status" value="1"/>
</dbReference>
<dbReference type="Pfam" id="PF04389">
    <property type="entry name" value="Peptidase_M28"/>
    <property type="match status" value="1"/>
</dbReference>
<feature type="compositionally biased region" description="Acidic residues" evidence="19">
    <location>
        <begin position="444"/>
        <end position="453"/>
    </location>
</feature>
<feature type="compositionally biased region" description="Basic and acidic residues" evidence="19">
    <location>
        <begin position="936"/>
        <end position="957"/>
    </location>
</feature>
<keyword evidence="17 20" id="KW-0472">Membrane</keyword>
<evidence type="ECO:0000256" key="11">
    <source>
        <dbReference type="ARBA" id="ARBA00022801"/>
    </source>
</evidence>
<feature type="compositionally biased region" description="Acidic residues" evidence="19">
    <location>
        <begin position="464"/>
        <end position="491"/>
    </location>
</feature>
<dbReference type="FunFam" id="3.40.630.10:FF:000008">
    <property type="entry name" value="Endoplasmic reticulum metallopeptidase 1"/>
    <property type="match status" value="1"/>
</dbReference>
<evidence type="ECO:0000256" key="14">
    <source>
        <dbReference type="ARBA" id="ARBA00022918"/>
    </source>
</evidence>
<dbReference type="GO" id="GO:0046872">
    <property type="term" value="F:metal ion binding"/>
    <property type="evidence" value="ECO:0007669"/>
    <property type="project" value="UniProtKB-KW"/>
</dbReference>
<keyword evidence="13" id="KW-0862">Zinc</keyword>
<organism evidence="24 25">
    <name type="scientific">Chara braunii</name>
    <name type="common">Braun's stonewort</name>
    <dbReference type="NCBI Taxonomy" id="69332"/>
    <lineage>
        <taxon>Eukaryota</taxon>
        <taxon>Viridiplantae</taxon>
        <taxon>Streptophyta</taxon>
        <taxon>Charophyceae</taxon>
        <taxon>Charales</taxon>
        <taxon>Characeae</taxon>
        <taxon>Chara</taxon>
    </lineage>
</organism>
<evidence type="ECO:0000256" key="3">
    <source>
        <dbReference type="ARBA" id="ARBA00010918"/>
    </source>
</evidence>
<evidence type="ECO:0000256" key="16">
    <source>
        <dbReference type="ARBA" id="ARBA00023049"/>
    </source>
</evidence>
<feature type="domain" description="Peptidase M28" evidence="22">
    <location>
        <begin position="1170"/>
        <end position="1325"/>
    </location>
</feature>
<evidence type="ECO:0000256" key="9">
    <source>
        <dbReference type="ARBA" id="ARBA00022723"/>
    </source>
</evidence>
<dbReference type="FunFam" id="3.30.70.270:FF:000020">
    <property type="entry name" value="Transposon Tf2-6 polyprotein-like Protein"/>
    <property type="match status" value="1"/>
</dbReference>
<dbReference type="Gene3D" id="3.30.70.270">
    <property type="match status" value="2"/>
</dbReference>
<evidence type="ECO:0000256" key="15">
    <source>
        <dbReference type="ARBA" id="ARBA00022989"/>
    </source>
</evidence>
<dbReference type="GO" id="GO:0006508">
    <property type="term" value="P:proteolysis"/>
    <property type="evidence" value="ECO:0007669"/>
    <property type="project" value="UniProtKB-KW"/>
</dbReference>
<feature type="compositionally biased region" description="Acidic residues" evidence="19">
    <location>
        <begin position="417"/>
        <end position="436"/>
    </location>
</feature>
<dbReference type="STRING" id="69332.A0A388L209"/>
<keyword evidence="16" id="KW-0482">Metalloprotease</keyword>
<keyword evidence="6 20" id="KW-0812">Transmembrane</keyword>
<evidence type="ECO:0000256" key="17">
    <source>
        <dbReference type="ARBA" id="ARBA00023136"/>
    </source>
</evidence>
<evidence type="ECO:0008006" key="26">
    <source>
        <dbReference type="Google" id="ProtNLM"/>
    </source>
</evidence>
<comment type="similarity">
    <text evidence="3">Belongs to the peptidase M28 family.</text>
</comment>
<name>A0A388L209_CHABU</name>
<dbReference type="Pfam" id="PF17917">
    <property type="entry name" value="RT_RNaseH"/>
    <property type="match status" value="1"/>
</dbReference>
<evidence type="ECO:0000313" key="25">
    <source>
        <dbReference type="Proteomes" id="UP000265515"/>
    </source>
</evidence>
<comment type="caution">
    <text evidence="24">The sequence shown here is derived from an EMBL/GenBank/DDBJ whole genome shotgun (WGS) entry which is preliminary data.</text>
</comment>
<dbReference type="InterPro" id="IPR041373">
    <property type="entry name" value="RT_RNaseH"/>
</dbReference>
<dbReference type="GO" id="GO:0005789">
    <property type="term" value="C:endoplasmic reticulum membrane"/>
    <property type="evidence" value="ECO:0007669"/>
    <property type="project" value="UniProtKB-SubCell"/>
</dbReference>
<feature type="region of interest" description="Disordered" evidence="19">
    <location>
        <begin position="936"/>
        <end position="959"/>
    </location>
</feature>
<evidence type="ECO:0000256" key="7">
    <source>
        <dbReference type="ARBA" id="ARBA00022695"/>
    </source>
</evidence>